<dbReference type="Proteomes" id="UP000002439">
    <property type="component" value="Chromosome"/>
</dbReference>
<accession>Q8ZZI3</accession>
<dbReference type="HOGENOM" id="CLU_3163268_0_0_2"/>
<dbReference type="InParanoid" id="Q8ZZI3"/>
<sequence>MVQDVINPSCERGLCIVPVFYKVVETACKLVLQPPSAHSMCKSRRAP</sequence>
<keyword evidence="2" id="KW-1185">Reference proteome</keyword>
<dbReference type="AlphaFoldDB" id="Q8ZZI3"/>
<organism evidence="1 2">
    <name type="scientific">Pyrobaculum aerophilum (strain ATCC 51768 / DSM 7523 / JCM 9630 / CIP 104966 / NBRC 100827 / IM2)</name>
    <dbReference type="NCBI Taxonomy" id="178306"/>
    <lineage>
        <taxon>Archaea</taxon>
        <taxon>Thermoproteota</taxon>
        <taxon>Thermoprotei</taxon>
        <taxon>Thermoproteales</taxon>
        <taxon>Thermoproteaceae</taxon>
        <taxon>Pyrobaculum</taxon>
    </lineage>
</organism>
<dbReference type="EMBL" id="AE009441">
    <property type="protein sequence ID" value="AAL62656.1"/>
    <property type="molecule type" value="Genomic_DNA"/>
</dbReference>
<gene>
    <name evidence="1" type="ordered locus">PAE0247</name>
</gene>
<reference evidence="1 2" key="1">
    <citation type="journal article" date="2002" name="Proc. Natl. Acad. Sci. U.S.A.">
        <title>Genome sequence of the hyperthermophilic crenarchaeon Pyrobaculum aerophilum.</title>
        <authorList>
            <person name="Fitz-Gibbon S.T."/>
            <person name="Ladner H."/>
            <person name="Kim U.J."/>
            <person name="Stetter K.O."/>
            <person name="Simon M.I."/>
            <person name="Miller J.H."/>
        </authorList>
    </citation>
    <scope>NUCLEOTIDE SEQUENCE [LARGE SCALE GENOMIC DNA]</scope>
    <source>
        <strain evidence="2">ATCC 51768 / DSM 7523 / JCM 9630 / CIP 104966 / NBRC 100827 / IM2</strain>
    </source>
</reference>
<evidence type="ECO:0000313" key="1">
    <source>
        <dbReference type="EMBL" id="AAL62656.1"/>
    </source>
</evidence>
<name>Q8ZZI3_PYRAE</name>
<evidence type="ECO:0000313" key="2">
    <source>
        <dbReference type="Proteomes" id="UP000002439"/>
    </source>
</evidence>
<proteinExistence type="predicted"/>
<dbReference type="EnsemblBacteria" id="AAL62656">
    <property type="protein sequence ID" value="AAL62656"/>
    <property type="gene ID" value="PAE0247"/>
</dbReference>
<dbReference type="KEGG" id="pai:PAE0247"/>
<protein>
    <submittedName>
        <fullName evidence="1">Uncharacterized protein</fullName>
    </submittedName>
</protein>